<dbReference type="Pfam" id="PF08011">
    <property type="entry name" value="PDDEXK_9"/>
    <property type="match status" value="1"/>
</dbReference>
<sequence>MTSAWNEGYYEKSRRFFRSFYSNALKDNEYLQFAVVTGILRVVKEGIFSGLNNLSVYTVLDSDFSDCFGLLDNEVKQALEYYELSQNQNIEEVRKWYNGYKFGNVQVYNPWSILNYLKRKEINVYWINTSDNRLIHSAIENSDKELFDELKDLFNNGTTEQTVIASSNMDKLKDPQEVWQLLLFGGYLTFEEKVAMNEYALKLPNYEVKTFFKDMFVQNLGGFSRFKEMIKAFKNLEIEKFEEILNEIFLVSKEILNEIFLVSMSYYDTSKTEKPYHTLILGMMLYLDSEYTVLSNNETGYGRNDLALEPINKRNLGYIFEFKLAKTEEELEERSKEALNQIEIKKYPVLLKERGVKEIVYMGMAFYGKKVKVECKMVKNN</sequence>
<evidence type="ECO:0000313" key="2">
    <source>
        <dbReference type="EMBL" id="XDU63350.1"/>
    </source>
</evidence>
<dbReference type="RefSeq" id="WP_369717425.1">
    <property type="nucleotide sequence ID" value="NZ_CP165647.1"/>
</dbReference>
<dbReference type="AlphaFoldDB" id="A0AB39V781"/>
<feature type="domain" description="AAA-ATPase-like" evidence="1">
    <location>
        <begin position="6"/>
        <end position="48"/>
    </location>
</feature>
<dbReference type="Pfam" id="PF09820">
    <property type="entry name" value="AAA-ATPase_like"/>
    <property type="match status" value="1"/>
</dbReference>
<evidence type="ECO:0000259" key="1">
    <source>
        <dbReference type="Pfam" id="PF09820"/>
    </source>
</evidence>
<dbReference type="EMBL" id="CP165647">
    <property type="protein sequence ID" value="XDU63350.1"/>
    <property type="molecule type" value="Genomic_DNA"/>
</dbReference>
<gene>
    <name evidence="2" type="ORF">AB8B28_05795</name>
</gene>
<dbReference type="PANTHER" id="PTHR34825:SF1">
    <property type="entry name" value="AAA-ATPASE-LIKE DOMAIN-CONTAINING PROTEIN"/>
    <property type="match status" value="1"/>
</dbReference>
<proteinExistence type="predicted"/>
<dbReference type="InterPro" id="IPR012547">
    <property type="entry name" value="PDDEXK_9"/>
</dbReference>
<name>A0AB39V781_9FUSO</name>
<organism evidence="2">
    <name type="scientific">Leptotrichia alba</name>
    <dbReference type="NCBI Taxonomy" id="3239304"/>
    <lineage>
        <taxon>Bacteria</taxon>
        <taxon>Fusobacteriati</taxon>
        <taxon>Fusobacteriota</taxon>
        <taxon>Fusobacteriia</taxon>
        <taxon>Fusobacteriales</taxon>
        <taxon>Leptotrichiaceae</taxon>
        <taxon>Leptotrichia</taxon>
    </lineage>
</organism>
<dbReference type="InterPro" id="IPR018631">
    <property type="entry name" value="AAA-ATPase-like_dom"/>
</dbReference>
<reference evidence="2" key="1">
    <citation type="submission" date="2024-07" db="EMBL/GenBank/DDBJ databases">
        <authorList>
            <person name="Li X.-J."/>
            <person name="Wang X."/>
        </authorList>
    </citation>
    <scope>NUCLEOTIDE SEQUENCE</scope>
    <source>
        <strain evidence="2">HSP-536</strain>
    </source>
</reference>
<accession>A0AB39V781</accession>
<dbReference type="PANTHER" id="PTHR34825">
    <property type="entry name" value="CONSERVED PROTEIN, WITH A WEAK D-GALACTARATE DEHYDRATASE/ALTRONATE HYDROLASE DOMAIN"/>
    <property type="match status" value="1"/>
</dbReference>
<dbReference type="KEGG" id="lala:AB8B28_05795"/>
<protein>
    <submittedName>
        <fullName evidence="2">AAA family ATPase</fullName>
    </submittedName>
</protein>